<comment type="caution">
    <text evidence="10">The sequence shown here is derived from an EMBL/GenBank/DDBJ whole genome shotgun (WGS) entry which is preliminary data.</text>
</comment>
<dbReference type="Gene3D" id="2.40.50.100">
    <property type="match status" value="1"/>
</dbReference>
<dbReference type="InterPro" id="IPR036625">
    <property type="entry name" value="E3-bd_dom_sf"/>
</dbReference>
<feature type="domain" description="Peripheral subunit-binding (PSBD)" evidence="9">
    <location>
        <begin position="125"/>
        <end position="165"/>
    </location>
</feature>
<proteinExistence type="inferred from homology"/>
<dbReference type="SUPFAM" id="SSF47005">
    <property type="entry name" value="Peripheral subunit-binding domain of 2-oxo acid dehydrogenase complex"/>
    <property type="match status" value="1"/>
</dbReference>
<dbReference type="Gene3D" id="3.30.559.10">
    <property type="entry name" value="Chloramphenicol acetyltransferase-like domain"/>
    <property type="match status" value="1"/>
</dbReference>
<evidence type="ECO:0000259" key="9">
    <source>
        <dbReference type="PROSITE" id="PS51826"/>
    </source>
</evidence>
<dbReference type="RefSeq" id="WP_031456100.1">
    <property type="nucleotide sequence ID" value="NZ_CAIJDO010000241.1"/>
</dbReference>
<dbReference type="GO" id="GO:0031405">
    <property type="term" value="F:lipoic acid binding"/>
    <property type="evidence" value="ECO:0007669"/>
    <property type="project" value="TreeGrafter"/>
</dbReference>
<organism evidence="10 11">
    <name type="scientific">Flavobacterium chungangense</name>
    <dbReference type="NCBI Taxonomy" id="554283"/>
    <lineage>
        <taxon>Bacteria</taxon>
        <taxon>Pseudomonadati</taxon>
        <taxon>Bacteroidota</taxon>
        <taxon>Flavobacteriia</taxon>
        <taxon>Flavobacteriales</taxon>
        <taxon>Flavobacteriaceae</taxon>
        <taxon>Flavobacterium</taxon>
    </lineage>
</organism>
<dbReference type="InterPro" id="IPR001078">
    <property type="entry name" value="2-oxoacid_DH_actylTfrase"/>
</dbReference>
<evidence type="ECO:0000256" key="4">
    <source>
        <dbReference type="ARBA" id="ARBA00022679"/>
    </source>
</evidence>
<evidence type="ECO:0000313" key="10">
    <source>
        <dbReference type="EMBL" id="CAD0008898.1"/>
    </source>
</evidence>
<dbReference type="InterPro" id="IPR004167">
    <property type="entry name" value="PSBD"/>
</dbReference>
<sequence length="436" mass="47700">MARFELRLPKMGESVAEATITNWLKQVGDKIEADEAVLEIATDKVDSEVPSEVSGVLIEQLFDKDDLVQVGQVIAIIETESDGVSEVESVEEVVIPAEAVEIEKTIDVVKEAVLAPQVFSNSDKFFSPLVKNIAKEEGVSLSELESIPGSGKEGRVTKEDILKYIENRKPDVEEVKVTLIPKSIQPTVQKSQQVVPVSVNGEDEVIEMDRMRKLISGYMVASLQTSAHVQSFIEVDVTNIVKWRDKVKTAFEKREGEKLTYTPIFMEAVAKAIKDFPGINISVEGDYIIKKKNINLGMAAALPNGNLIVPVIKNADQLNLVGMAKAVNDLANRAKTGKLKPDDTQGGTYTVTNVGTFGSVFGTPIINQPQVGILALGAIRKVPAVIETPDGDFIGIRQKMFLSHSYDHRVVDGALGGSFVKRVAEYLEAFDLDRDF</sequence>
<evidence type="ECO:0000256" key="1">
    <source>
        <dbReference type="ARBA" id="ARBA00001938"/>
    </source>
</evidence>
<evidence type="ECO:0000256" key="2">
    <source>
        <dbReference type="ARBA" id="ARBA00007317"/>
    </source>
</evidence>
<reference evidence="10 11" key="1">
    <citation type="submission" date="2020-06" db="EMBL/GenBank/DDBJ databases">
        <authorList>
            <person name="Criscuolo A."/>
        </authorList>
    </citation>
    <scope>NUCLEOTIDE SEQUENCE [LARGE SCALE GENOMIC DNA]</scope>
    <source>
        <strain evidence="11">CIP 110025</strain>
    </source>
</reference>
<dbReference type="Pfam" id="PF00364">
    <property type="entry name" value="Biotin_lipoyl"/>
    <property type="match status" value="1"/>
</dbReference>
<keyword evidence="4 7" id="KW-0808">Transferase</keyword>
<dbReference type="GO" id="GO:0016407">
    <property type="term" value="F:acetyltransferase activity"/>
    <property type="evidence" value="ECO:0007669"/>
    <property type="project" value="TreeGrafter"/>
</dbReference>
<dbReference type="PANTHER" id="PTHR43178">
    <property type="entry name" value="DIHYDROLIPOAMIDE ACETYLTRANSFERASE COMPONENT OF PYRUVATE DEHYDROGENASE COMPLEX"/>
    <property type="match status" value="1"/>
</dbReference>
<comment type="cofactor">
    <cofactor evidence="1 7">
        <name>(R)-lipoate</name>
        <dbReference type="ChEBI" id="CHEBI:83088"/>
    </cofactor>
</comment>
<comment type="subunit">
    <text evidence="3">Forms a 24-polypeptide structural core with octahedral symmetry.</text>
</comment>
<dbReference type="Proteomes" id="UP000556700">
    <property type="component" value="Unassembled WGS sequence"/>
</dbReference>
<evidence type="ECO:0000313" key="11">
    <source>
        <dbReference type="Proteomes" id="UP000556700"/>
    </source>
</evidence>
<gene>
    <name evidence="10" type="ORF">FLACHUCJ7_04005</name>
</gene>
<keyword evidence="6 7" id="KW-0012">Acyltransferase</keyword>
<dbReference type="Pfam" id="PF02817">
    <property type="entry name" value="E3_binding"/>
    <property type="match status" value="1"/>
</dbReference>
<dbReference type="Gene3D" id="4.10.320.10">
    <property type="entry name" value="E3-binding domain"/>
    <property type="match status" value="1"/>
</dbReference>
<evidence type="ECO:0000256" key="6">
    <source>
        <dbReference type="ARBA" id="ARBA00023315"/>
    </source>
</evidence>
<dbReference type="SUPFAM" id="SSF52777">
    <property type="entry name" value="CoA-dependent acyltransferases"/>
    <property type="match status" value="1"/>
</dbReference>
<keyword evidence="5 7" id="KW-0450">Lipoyl</keyword>
<dbReference type="EMBL" id="CAIJDO010000241">
    <property type="protein sequence ID" value="CAD0008898.1"/>
    <property type="molecule type" value="Genomic_DNA"/>
</dbReference>
<dbReference type="Pfam" id="PF00198">
    <property type="entry name" value="2-oxoacid_dh"/>
    <property type="match status" value="1"/>
</dbReference>
<evidence type="ECO:0000256" key="3">
    <source>
        <dbReference type="ARBA" id="ARBA00011484"/>
    </source>
</evidence>
<dbReference type="PROSITE" id="PS00189">
    <property type="entry name" value="LIPOYL"/>
    <property type="match status" value="1"/>
</dbReference>
<dbReference type="CDD" id="cd06849">
    <property type="entry name" value="lipoyl_domain"/>
    <property type="match status" value="1"/>
</dbReference>
<dbReference type="InterPro" id="IPR000089">
    <property type="entry name" value="Biotin_lipoyl"/>
</dbReference>
<evidence type="ECO:0000259" key="8">
    <source>
        <dbReference type="PROSITE" id="PS50968"/>
    </source>
</evidence>
<dbReference type="InterPro" id="IPR050743">
    <property type="entry name" value="2-oxoacid_DH_E2_comp"/>
</dbReference>
<feature type="domain" description="Lipoyl-binding" evidence="8">
    <location>
        <begin position="3"/>
        <end position="78"/>
    </location>
</feature>
<dbReference type="SUPFAM" id="SSF51230">
    <property type="entry name" value="Single hybrid motif"/>
    <property type="match status" value="1"/>
</dbReference>
<evidence type="ECO:0000256" key="7">
    <source>
        <dbReference type="RuleBase" id="RU003423"/>
    </source>
</evidence>
<accession>A0A6V6ZAV5</accession>
<comment type="similarity">
    <text evidence="2 7">Belongs to the 2-oxoacid dehydrogenase family.</text>
</comment>
<dbReference type="InterPro" id="IPR003016">
    <property type="entry name" value="2-oxoA_DH_lipoyl-BS"/>
</dbReference>
<dbReference type="GO" id="GO:0005737">
    <property type="term" value="C:cytoplasm"/>
    <property type="evidence" value="ECO:0007669"/>
    <property type="project" value="TreeGrafter"/>
</dbReference>
<evidence type="ECO:0000256" key="5">
    <source>
        <dbReference type="ARBA" id="ARBA00022823"/>
    </source>
</evidence>
<dbReference type="PANTHER" id="PTHR43178:SF5">
    <property type="entry name" value="LIPOAMIDE ACYLTRANSFERASE COMPONENT OF BRANCHED-CHAIN ALPHA-KETO ACID DEHYDROGENASE COMPLEX, MITOCHONDRIAL"/>
    <property type="match status" value="1"/>
</dbReference>
<dbReference type="EC" id="2.3.1.-" evidence="7"/>
<dbReference type="PROSITE" id="PS50968">
    <property type="entry name" value="BIOTINYL_LIPOYL"/>
    <property type="match status" value="1"/>
</dbReference>
<dbReference type="InterPro" id="IPR023213">
    <property type="entry name" value="CAT-like_dom_sf"/>
</dbReference>
<protein>
    <recommendedName>
        <fullName evidence="7">Dihydrolipoamide acetyltransferase component of pyruvate dehydrogenase complex</fullName>
        <ecNumber evidence="7">2.3.1.-</ecNumber>
    </recommendedName>
</protein>
<dbReference type="PROSITE" id="PS51826">
    <property type="entry name" value="PSBD"/>
    <property type="match status" value="1"/>
</dbReference>
<name>A0A6V6ZAV5_9FLAO</name>
<dbReference type="InterPro" id="IPR011053">
    <property type="entry name" value="Single_hybrid_motif"/>
</dbReference>
<dbReference type="AlphaFoldDB" id="A0A6V6ZAV5"/>
<keyword evidence="11" id="KW-1185">Reference proteome</keyword>